<dbReference type="Gene3D" id="3.40.50.300">
    <property type="entry name" value="P-loop containing nucleotide triphosphate hydrolases"/>
    <property type="match status" value="1"/>
</dbReference>
<dbReference type="GO" id="GO:0016020">
    <property type="term" value="C:membrane"/>
    <property type="evidence" value="ECO:0007669"/>
    <property type="project" value="InterPro"/>
</dbReference>
<accession>A0A8J6PT41</accession>
<organism evidence="1 2">
    <name type="scientific">Aestuariibaculum marinum</name>
    <dbReference type="NCBI Taxonomy" id="2683592"/>
    <lineage>
        <taxon>Bacteria</taxon>
        <taxon>Pseudomonadati</taxon>
        <taxon>Bacteroidota</taxon>
        <taxon>Flavobacteriia</taxon>
        <taxon>Flavobacteriales</taxon>
        <taxon>Flavobacteriaceae</taxon>
    </lineage>
</organism>
<dbReference type="SUPFAM" id="SSF52540">
    <property type="entry name" value="P-loop containing nucleoside triphosphate hydrolases"/>
    <property type="match status" value="1"/>
</dbReference>
<dbReference type="EMBL" id="JACVXD010000003">
    <property type="protein sequence ID" value="MBD0823864.1"/>
    <property type="molecule type" value="Genomic_DNA"/>
</dbReference>
<dbReference type="GO" id="GO:0008146">
    <property type="term" value="F:sulfotransferase activity"/>
    <property type="evidence" value="ECO:0007669"/>
    <property type="project" value="InterPro"/>
</dbReference>
<proteinExistence type="predicted"/>
<dbReference type="RefSeq" id="WP_188223180.1">
    <property type="nucleotide sequence ID" value="NZ_JACVXD010000003.1"/>
</dbReference>
<reference evidence="1 2" key="1">
    <citation type="journal article" date="2018" name="J. Microbiol.">
        <title>Aestuariibaculum marinum sp. nov., a marine bacterium isolated from seawater in South Korea.</title>
        <authorList>
            <person name="Choi J."/>
            <person name="Lee D."/>
            <person name="Jang J.H."/>
            <person name="Cha S."/>
            <person name="Seo T."/>
        </authorList>
    </citation>
    <scope>NUCLEOTIDE SEQUENCE [LARGE SCALE GENOMIC DNA]</scope>
    <source>
        <strain evidence="1 2">IP7</strain>
    </source>
</reference>
<comment type="caution">
    <text evidence="1">The sequence shown here is derived from an EMBL/GenBank/DDBJ whole genome shotgun (WGS) entry which is preliminary data.</text>
</comment>
<protein>
    <submittedName>
        <fullName evidence="1">Sulfotransferase family 2 domain-containing protein</fullName>
    </submittedName>
</protein>
<evidence type="ECO:0000313" key="2">
    <source>
        <dbReference type="Proteomes" id="UP000621516"/>
    </source>
</evidence>
<dbReference type="InterPro" id="IPR005331">
    <property type="entry name" value="Sulfotransferase"/>
</dbReference>
<sequence>MISHEHKCIFIHVPKTAGMSILSFFYPDVQFKTKRPDYEKLFGWCPKRRLHMQHATAKQLLELELVTQEQWNDYFKFTFVRNPWDRAYSDYKFIQKFSGVTGGFSDFINKSGPFYEILNNDNSQSYLGDHLLPQTSFFDLEGEYQLNFVGAFENFHVDIDEILKKLNIIKNFDIHINKSKRKVNYANFYTRSMENLVATKYIQDIKILGYHFDNNRTGLNKFKKYL</sequence>
<dbReference type="Pfam" id="PF03567">
    <property type="entry name" value="Sulfotransfer_2"/>
    <property type="match status" value="1"/>
</dbReference>
<gene>
    <name evidence="1" type="ORF">ICJ85_07505</name>
</gene>
<dbReference type="AlphaFoldDB" id="A0A8J6PT41"/>
<dbReference type="Proteomes" id="UP000621516">
    <property type="component" value="Unassembled WGS sequence"/>
</dbReference>
<keyword evidence="2" id="KW-1185">Reference proteome</keyword>
<name>A0A8J6PT41_9FLAO</name>
<evidence type="ECO:0000313" key="1">
    <source>
        <dbReference type="EMBL" id="MBD0823864.1"/>
    </source>
</evidence>
<dbReference type="InterPro" id="IPR027417">
    <property type="entry name" value="P-loop_NTPase"/>
</dbReference>